<dbReference type="GO" id="GO:0008270">
    <property type="term" value="F:zinc ion binding"/>
    <property type="evidence" value="ECO:0007669"/>
    <property type="project" value="UniProtKB-KW"/>
</dbReference>
<evidence type="ECO:0000256" key="6">
    <source>
        <dbReference type="ARBA" id="ARBA00022833"/>
    </source>
</evidence>
<dbReference type="OMA" id="DRENTSM"/>
<dbReference type="InterPro" id="IPR017945">
    <property type="entry name" value="DHBP_synth_RibB-like_a/b_dom"/>
</dbReference>
<dbReference type="Pfam" id="PF01300">
    <property type="entry name" value="Sua5_yciO_yrdC"/>
    <property type="match status" value="1"/>
</dbReference>
<evidence type="ECO:0000313" key="13">
    <source>
        <dbReference type="Proteomes" id="UP000600774"/>
    </source>
</evidence>
<evidence type="ECO:0000256" key="3">
    <source>
        <dbReference type="ARBA" id="ARBA00022598"/>
    </source>
</evidence>
<dbReference type="Gene3D" id="3.90.870.50">
    <property type="match status" value="1"/>
</dbReference>
<proteinExistence type="inferred from homology"/>
<dbReference type="Gene3D" id="3.30.110.120">
    <property type="match status" value="1"/>
</dbReference>
<dbReference type="NCBIfam" id="TIGR00143">
    <property type="entry name" value="hypF"/>
    <property type="match status" value="1"/>
</dbReference>
<dbReference type="InterPro" id="IPR055128">
    <property type="entry name" value="HypF_C_2"/>
</dbReference>
<dbReference type="UniPathway" id="UPA00335"/>
<evidence type="ECO:0000259" key="11">
    <source>
        <dbReference type="PROSITE" id="PS51163"/>
    </source>
</evidence>
<dbReference type="InterPro" id="IPR043129">
    <property type="entry name" value="ATPase_NBD"/>
</dbReference>
<evidence type="ECO:0000256" key="5">
    <source>
        <dbReference type="ARBA" id="ARBA00022771"/>
    </source>
</evidence>
<dbReference type="Gene3D" id="3.30.420.360">
    <property type="match status" value="1"/>
</dbReference>
<organism evidence="12 13">
    <name type="scientific">Methanosarcina acetivorans</name>
    <dbReference type="NCBI Taxonomy" id="2214"/>
    <lineage>
        <taxon>Archaea</taxon>
        <taxon>Methanobacteriati</taxon>
        <taxon>Methanobacteriota</taxon>
        <taxon>Stenosarchaea group</taxon>
        <taxon>Methanomicrobia</taxon>
        <taxon>Methanosarcinales</taxon>
        <taxon>Methanosarcinaceae</taxon>
        <taxon>Methanosarcina</taxon>
    </lineage>
</organism>
<dbReference type="GeneID" id="1476055"/>
<dbReference type="InterPro" id="IPR051060">
    <property type="entry name" value="Carbamoyltrans_HypF-like"/>
</dbReference>
<evidence type="ECO:0000256" key="4">
    <source>
        <dbReference type="ARBA" id="ARBA00022723"/>
    </source>
</evidence>
<sequence length="774" mass="84936">MQNEARLLHVTGTVQGVGFRPFIYQLAKSHRLSGYVKNLGNHVEILIEGKRVNLESFLNDMPEKKPPLARIKEVKINTVSFSGFLEFIIIQSEQGTFENSIIPPDTAICEECRMEIFDPSSRYYHYPFAVCTNCGPRYTTVRTLPYDRENTTMADFPLCGECEVEYTDPLNRRHHAQPFCCPECGPELWLSDAQGKVLAKNYEAIVKASHLLAQGSILSVKGFGGFHIACNARKEDPVQELRKRLGRPEQPFAVMAKDTVVVESFAEPGHEDLKCLSSAHRPITVLPKSKTFELAESVSPNLHNIGVMLPYTGTQELLFDLMPDSVYVMTSANLPGRPMVVENEEALEKLKGISDFHLLHNRVIANRNDDTVIRVVNGKSAFIRRSRGFVPEPVELPFEVEAVAGVGAEMNSTVTLAKGKLAYISQYIGNTSHVETFRYHAEVFQHLVQLTGIEPLNWGCDLHPAFNTTRFAISRGREKTLQVQHHYAHILALMADNSLPEDSKILGIALDGVGYGKDGTAWGGEFLGASYFGYKRLGHLLPQPMPGGDLAVKIPGRMVLGMLSGKLGEAELEKLPLYFPRGRQEFSAVAQQLQRKINVTMSSSAGRVLDAAAALLGICQVKTYEGEPAMKLESAAKRSLQKPDLSLVFKKEGEAGAPVLDTTELLLGVYEHSCGKYSPEDLAFAVEENLAKGIAEIAISLATKKGFEKVGLSGGVAYNDHITSCIAGTLKEAGFEFLTHRRVPCGDGCISFGQAIAAGLGTDSEGTLYDVGSR</sequence>
<comment type="similarity">
    <text evidence="2 8">Belongs to the carbamoyltransferase HypF family.</text>
</comment>
<keyword evidence="9" id="KW-0378">Hydrolase</keyword>
<comment type="catalytic activity">
    <reaction evidence="7">
        <text>C-terminal L-cysteinyl-[HypE protein] + carbamoyl phosphate + ATP + H2O = C-terminal S-carboxamide-L-cysteinyl-[HypE protein] + AMP + phosphate + diphosphate + H(+)</text>
        <dbReference type="Rhea" id="RHEA:55636"/>
        <dbReference type="Rhea" id="RHEA-COMP:14247"/>
        <dbReference type="Rhea" id="RHEA-COMP:14392"/>
        <dbReference type="ChEBI" id="CHEBI:15377"/>
        <dbReference type="ChEBI" id="CHEBI:15378"/>
        <dbReference type="ChEBI" id="CHEBI:30616"/>
        <dbReference type="ChEBI" id="CHEBI:33019"/>
        <dbReference type="ChEBI" id="CHEBI:43474"/>
        <dbReference type="ChEBI" id="CHEBI:58228"/>
        <dbReference type="ChEBI" id="CHEBI:76913"/>
        <dbReference type="ChEBI" id="CHEBI:139126"/>
        <dbReference type="ChEBI" id="CHEBI:456215"/>
    </reaction>
</comment>
<comment type="caution">
    <text evidence="12">The sequence shown here is derived from an EMBL/GenBank/DDBJ whole genome shotgun (WGS) entry which is preliminary data.</text>
</comment>
<dbReference type="InterPro" id="IPR041440">
    <property type="entry name" value="HypF_C"/>
</dbReference>
<evidence type="ECO:0000259" key="10">
    <source>
        <dbReference type="PROSITE" id="PS51160"/>
    </source>
</evidence>
<dbReference type="EC" id="6.2.-.-" evidence="8"/>
<dbReference type="SUPFAM" id="SSF53067">
    <property type="entry name" value="Actin-like ATPase domain"/>
    <property type="match status" value="1"/>
</dbReference>
<dbReference type="PIRSF" id="PIRSF006256">
    <property type="entry name" value="CMPcnvr_hdrg_mat"/>
    <property type="match status" value="1"/>
</dbReference>
<dbReference type="PROSITE" id="PS51163">
    <property type="entry name" value="YRDC"/>
    <property type="match status" value="1"/>
</dbReference>
<dbReference type="Gene3D" id="3.30.420.40">
    <property type="match status" value="1"/>
</dbReference>
<dbReference type="GO" id="GO:0051604">
    <property type="term" value="P:protein maturation"/>
    <property type="evidence" value="ECO:0007669"/>
    <property type="project" value="TreeGrafter"/>
</dbReference>
<reference evidence="12" key="1">
    <citation type="journal article" date="2020" name="bioRxiv">
        <title>A rank-normalized archaeal taxonomy based on genome phylogeny resolves widespread incomplete and uneven classifications.</title>
        <authorList>
            <person name="Rinke C."/>
            <person name="Chuvochina M."/>
            <person name="Mussig A.J."/>
            <person name="Chaumeil P.-A."/>
            <person name="Waite D.W."/>
            <person name="Whitman W.B."/>
            <person name="Parks D.H."/>
            <person name="Hugenholtz P."/>
        </authorList>
    </citation>
    <scope>NUCLEOTIDE SEQUENCE</scope>
    <source>
        <strain evidence="12">UBA8876</strain>
    </source>
</reference>
<name>A0A832SIP0_9EURY</name>
<dbReference type="InterPro" id="IPR017968">
    <property type="entry name" value="Acylphosphatase_CS"/>
</dbReference>
<evidence type="ECO:0000256" key="9">
    <source>
        <dbReference type="PROSITE-ProRule" id="PRU00520"/>
    </source>
</evidence>
<evidence type="ECO:0000256" key="2">
    <source>
        <dbReference type="ARBA" id="ARBA00008097"/>
    </source>
</evidence>
<dbReference type="InterPro" id="IPR004421">
    <property type="entry name" value="Carbamoyltransferase_HypF"/>
</dbReference>
<keyword evidence="3" id="KW-0436">Ligase</keyword>
<evidence type="ECO:0000313" key="12">
    <source>
        <dbReference type="EMBL" id="HIH95019.1"/>
    </source>
</evidence>
<feature type="active site" evidence="9">
    <location>
        <position position="20"/>
    </location>
</feature>
<feature type="active site" evidence="9">
    <location>
        <position position="38"/>
    </location>
</feature>
<feature type="domain" description="Acylphosphatase-like" evidence="10">
    <location>
        <begin position="5"/>
        <end position="91"/>
    </location>
</feature>
<dbReference type="AlphaFoldDB" id="A0A832SIP0"/>
<dbReference type="SUPFAM" id="SSF55821">
    <property type="entry name" value="YrdC/RibB"/>
    <property type="match status" value="1"/>
</dbReference>
<evidence type="ECO:0000256" key="1">
    <source>
        <dbReference type="ARBA" id="ARBA00004711"/>
    </source>
</evidence>
<dbReference type="PANTHER" id="PTHR42959:SF1">
    <property type="entry name" value="CARBAMOYLTRANSFERASE HYPF"/>
    <property type="match status" value="1"/>
</dbReference>
<dbReference type="Proteomes" id="UP000600774">
    <property type="component" value="Unassembled WGS sequence"/>
</dbReference>
<keyword evidence="12" id="KW-0808">Transferase</keyword>
<dbReference type="SUPFAM" id="SSF54975">
    <property type="entry name" value="Acylphosphatase/BLUF domain-like"/>
    <property type="match status" value="1"/>
</dbReference>
<dbReference type="Pfam" id="PF17788">
    <property type="entry name" value="HypF_C"/>
    <property type="match status" value="1"/>
</dbReference>
<dbReference type="PROSITE" id="PS51160">
    <property type="entry name" value="ACYLPHOSPHATASE_3"/>
    <property type="match status" value="1"/>
</dbReference>
<dbReference type="PROSITE" id="PS00150">
    <property type="entry name" value="ACYLPHOSPHATASE_1"/>
    <property type="match status" value="1"/>
</dbReference>
<dbReference type="InterPro" id="IPR006070">
    <property type="entry name" value="Sua5-like_dom"/>
</dbReference>
<protein>
    <recommendedName>
        <fullName evidence="8">Carbamoyltransferase</fullName>
        <ecNumber evidence="8">6.2.-.-</ecNumber>
    </recommendedName>
</protein>
<comment type="catalytic activity">
    <reaction evidence="9">
        <text>an acyl phosphate + H2O = a carboxylate + phosphate + H(+)</text>
        <dbReference type="Rhea" id="RHEA:14965"/>
        <dbReference type="ChEBI" id="CHEBI:15377"/>
        <dbReference type="ChEBI" id="CHEBI:15378"/>
        <dbReference type="ChEBI" id="CHEBI:29067"/>
        <dbReference type="ChEBI" id="CHEBI:43474"/>
        <dbReference type="ChEBI" id="CHEBI:59918"/>
        <dbReference type="EC" id="3.6.1.7"/>
    </reaction>
</comment>
<dbReference type="InterPro" id="IPR001792">
    <property type="entry name" value="Acylphosphatase-like_dom"/>
</dbReference>
<gene>
    <name evidence="12" type="primary">hypF</name>
    <name evidence="12" type="ORF">HA338_13705</name>
</gene>
<dbReference type="RefSeq" id="WP_011024049.1">
    <property type="nucleotide sequence ID" value="NZ_DUJU01000154.1"/>
</dbReference>
<dbReference type="Pfam" id="PF00708">
    <property type="entry name" value="Acylphosphatase"/>
    <property type="match status" value="1"/>
</dbReference>
<dbReference type="GO" id="GO:0003725">
    <property type="term" value="F:double-stranded RNA binding"/>
    <property type="evidence" value="ECO:0007669"/>
    <property type="project" value="InterPro"/>
</dbReference>
<keyword evidence="4" id="KW-0479">Metal-binding</keyword>
<evidence type="ECO:0000256" key="7">
    <source>
        <dbReference type="ARBA" id="ARBA00048220"/>
    </source>
</evidence>
<feature type="domain" description="YrdC-like" evidence="11">
    <location>
        <begin position="202"/>
        <end position="388"/>
    </location>
</feature>
<dbReference type="PANTHER" id="PTHR42959">
    <property type="entry name" value="CARBAMOYLTRANSFERASE"/>
    <property type="match status" value="1"/>
</dbReference>
<dbReference type="Pfam" id="PF07503">
    <property type="entry name" value="zf-HYPF"/>
    <property type="match status" value="2"/>
</dbReference>
<keyword evidence="5" id="KW-0863">Zinc-finger</keyword>
<dbReference type="Pfam" id="PF22521">
    <property type="entry name" value="HypF_C_2"/>
    <property type="match status" value="1"/>
</dbReference>
<dbReference type="EMBL" id="DUJU01000154">
    <property type="protein sequence ID" value="HIH95019.1"/>
    <property type="molecule type" value="Genomic_DNA"/>
</dbReference>
<evidence type="ECO:0000256" key="8">
    <source>
        <dbReference type="PIRNR" id="PIRNR006256"/>
    </source>
</evidence>
<comment type="pathway">
    <text evidence="1">Protein modification; [NiFe] hydrogenase maturation.</text>
</comment>
<keyword evidence="6" id="KW-0862">Zinc</keyword>
<dbReference type="InterPro" id="IPR011125">
    <property type="entry name" value="Znf_HypF"/>
</dbReference>
<dbReference type="GO" id="GO:0003998">
    <property type="term" value="F:acylphosphatase activity"/>
    <property type="evidence" value="ECO:0007669"/>
    <property type="project" value="UniProtKB-EC"/>
</dbReference>
<dbReference type="FunFam" id="3.30.420.40:FF:000124">
    <property type="entry name" value="Carbamoyltransferase HypF"/>
    <property type="match status" value="1"/>
</dbReference>
<dbReference type="GO" id="GO:0016874">
    <property type="term" value="F:ligase activity"/>
    <property type="evidence" value="ECO:0007669"/>
    <property type="project" value="UniProtKB-UniRule"/>
</dbReference>
<accession>A0A832SIP0</accession>
<dbReference type="GO" id="GO:0016743">
    <property type="term" value="F:carboxyl- or carbamoyltransferase activity"/>
    <property type="evidence" value="ECO:0007669"/>
    <property type="project" value="UniProtKB-UniRule"/>
</dbReference>
<dbReference type="InterPro" id="IPR036046">
    <property type="entry name" value="Acylphosphatase-like_dom_sf"/>
</dbReference>